<feature type="region of interest" description="Disordered" evidence="1">
    <location>
        <begin position="105"/>
        <end position="131"/>
    </location>
</feature>
<evidence type="ECO:0000256" key="1">
    <source>
        <dbReference type="SAM" id="MobiDB-lite"/>
    </source>
</evidence>
<comment type="caution">
    <text evidence="3">The sequence shown here is derived from an EMBL/GenBank/DDBJ whole genome shotgun (WGS) entry which is preliminary data.</text>
</comment>
<dbReference type="GO" id="GO:0003700">
    <property type="term" value="F:DNA-binding transcription factor activity"/>
    <property type="evidence" value="ECO:0007669"/>
    <property type="project" value="InterPro"/>
</dbReference>
<proteinExistence type="predicted"/>
<dbReference type="InterPro" id="IPR046347">
    <property type="entry name" value="bZIP_sf"/>
</dbReference>
<protein>
    <submittedName>
        <fullName evidence="3">AP-1-like transcription factor CAP1</fullName>
    </submittedName>
</protein>
<dbReference type="Pfam" id="PF00170">
    <property type="entry name" value="bZIP_1"/>
    <property type="match status" value="1"/>
</dbReference>
<dbReference type="Proteomes" id="UP000660729">
    <property type="component" value="Unassembled WGS sequence"/>
</dbReference>
<evidence type="ECO:0000313" key="4">
    <source>
        <dbReference type="Proteomes" id="UP000660729"/>
    </source>
</evidence>
<dbReference type="Gene3D" id="1.20.5.170">
    <property type="match status" value="1"/>
</dbReference>
<dbReference type="OrthoDB" id="3639912at2759"/>
<feature type="domain" description="BZIP" evidence="2">
    <location>
        <begin position="112"/>
        <end position="162"/>
    </location>
</feature>
<reference evidence="3" key="1">
    <citation type="submission" date="2020-04" db="EMBL/GenBank/DDBJ databases">
        <title>Draft genome resource of the tomato pathogen Pseudocercospora fuligena.</title>
        <authorList>
            <person name="Zaccaron A."/>
        </authorList>
    </citation>
    <scope>NUCLEOTIDE SEQUENCE</scope>
    <source>
        <strain evidence="3">PF001</strain>
    </source>
</reference>
<dbReference type="SUPFAM" id="SSF57959">
    <property type="entry name" value="Leucine zipper domain"/>
    <property type="match status" value="1"/>
</dbReference>
<keyword evidence="4" id="KW-1185">Reference proteome</keyword>
<dbReference type="EMBL" id="JABCIY010000178">
    <property type="protein sequence ID" value="KAF7189734.1"/>
    <property type="molecule type" value="Genomic_DNA"/>
</dbReference>
<organism evidence="3 4">
    <name type="scientific">Pseudocercospora fuligena</name>
    <dbReference type="NCBI Taxonomy" id="685502"/>
    <lineage>
        <taxon>Eukaryota</taxon>
        <taxon>Fungi</taxon>
        <taxon>Dikarya</taxon>
        <taxon>Ascomycota</taxon>
        <taxon>Pezizomycotina</taxon>
        <taxon>Dothideomycetes</taxon>
        <taxon>Dothideomycetidae</taxon>
        <taxon>Mycosphaerellales</taxon>
        <taxon>Mycosphaerellaceae</taxon>
        <taxon>Pseudocercospora</taxon>
    </lineage>
</organism>
<dbReference type="PROSITE" id="PS00036">
    <property type="entry name" value="BZIP_BASIC"/>
    <property type="match status" value="1"/>
</dbReference>
<evidence type="ECO:0000259" key="2">
    <source>
        <dbReference type="PROSITE" id="PS50217"/>
    </source>
</evidence>
<evidence type="ECO:0000313" key="3">
    <source>
        <dbReference type="EMBL" id="KAF7189734.1"/>
    </source>
</evidence>
<dbReference type="CDD" id="cd14688">
    <property type="entry name" value="bZIP_YAP"/>
    <property type="match status" value="1"/>
</dbReference>
<dbReference type="PROSITE" id="PS50217">
    <property type="entry name" value="BZIP"/>
    <property type="match status" value="1"/>
</dbReference>
<name>A0A8H6VIY2_9PEZI</name>
<accession>A0A8H6VIY2</accession>
<dbReference type="AlphaFoldDB" id="A0A8H6VIY2"/>
<gene>
    <name evidence="3" type="ORF">HII31_08841</name>
</gene>
<dbReference type="InterPro" id="IPR004827">
    <property type="entry name" value="bZIP"/>
</dbReference>
<dbReference type="SMART" id="SM00338">
    <property type="entry name" value="BRLZ"/>
    <property type="match status" value="1"/>
</dbReference>
<sequence length="179" mass="20365">MTSNPKLYSEWCPGHATLPDHPQHEPQDFLVQNNSHPYWLISYHSTELESGLDSSNISSPDMSYQDLSFQPQLCNSENYLDFQRIGTPQNLFDDDELGTDAQVGIETSGNGANKRVRRREQNRASQRAYRDRQRGKIAELQAKIMMLKGENEKLQARNNMLEAASQRQTATSKNQAVHG</sequence>